<evidence type="ECO:0008006" key="3">
    <source>
        <dbReference type="Google" id="ProtNLM"/>
    </source>
</evidence>
<evidence type="ECO:0000256" key="1">
    <source>
        <dbReference type="SAM" id="MobiDB-lite"/>
    </source>
</evidence>
<proteinExistence type="predicted"/>
<protein>
    <recommendedName>
        <fullName evidence="3">Symplekin C-terminal domain-containing protein</fullName>
    </recommendedName>
</protein>
<dbReference type="AlphaFoldDB" id="A0AAW2H8Y7"/>
<name>A0AAW2H8Y7_9NEOP</name>
<dbReference type="InterPro" id="IPR016024">
    <property type="entry name" value="ARM-type_fold"/>
</dbReference>
<feature type="compositionally biased region" description="Basic and acidic residues" evidence="1">
    <location>
        <begin position="602"/>
        <end position="629"/>
    </location>
</feature>
<gene>
    <name evidence="2" type="ORF">PYX00_011685</name>
</gene>
<dbReference type="SUPFAM" id="SSF48371">
    <property type="entry name" value="ARM repeat"/>
    <property type="match status" value="1"/>
</dbReference>
<feature type="region of interest" description="Disordered" evidence="1">
    <location>
        <begin position="600"/>
        <end position="632"/>
    </location>
</feature>
<reference evidence="2" key="1">
    <citation type="journal article" date="2024" name="Gigascience">
        <title>Chromosome-level genome of the poultry shaft louse Menopon gallinae provides insight into the host-switching and adaptive evolution of parasitic lice.</title>
        <authorList>
            <person name="Xu Y."/>
            <person name="Ma L."/>
            <person name="Liu S."/>
            <person name="Liang Y."/>
            <person name="Liu Q."/>
            <person name="He Z."/>
            <person name="Tian L."/>
            <person name="Duan Y."/>
            <person name="Cai W."/>
            <person name="Li H."/>
            <person name="Song F."/>
        </authorList>
    </citation>
    <scope>NUCLEOTIDE SEQUENCE</scope>
    <source>
        <strain evidence="2">Cailab_2023a</strain>
    </source>
</reference>
<accession>A0AAW2H8Y7</accession>
<organism evidence="2">
    <name type="scientific">Menopon gallinae</name>
    <name type="common">poultry shaft louse</name>
    <dbReference type="NCBI Taxonomy" id="328185"/>
    <lineage>
        <taxon>Eukaryota</taxon>
        <taxon>Metazoa</taxon>
        <taxon>Ecdysozoa</taxon>
        <taxon>Arthropoda</taxon>
        <taxon>Hexapoda</taxon>
        <taxon>Insecta</taxon>
        <taxon>Pterygota</taxon>
        <taxon>Neoptera</taxon>
        <taxon>Paraneoptera</taxon>
        <taxon>Psocodea</taxon>
        <taxon>Troctomorpha</taxon>
        <taxon>Phthiraptera</taxon>
        <taxon>Amblycera</taxon>
        <taxon>Menoponidae</taxon>
        <taxon>Menopon</taxon>
    </lineage>
</organism>
<sequence length="1130" mass="128354">MSPEELRIFRSLGCRPAPQPAHCSIDELKDKFMASKCTETFALIRAAINARRDDSLVLRIVDSDYLALVVGEYMLKYKIPADFMLNFPRHIPYIFLAYTTVHSVFLSHFEQAFAKFASFGVLKVLLDANMDQGRLKSAIATCTGRVEGLEESIVRYESFRERGFLQQVAPMISPQYTDLMLSIHSTLSEYSFCLDSSQAYLVLRASIRHGNCLPGFIQYLVTKLEAGHATAYQDAEETLIALHSKYRLLPMHVVSRLADSIEKHYLLTCGEYAPCPRSCVPSLHGCHCETVCSHLLAGARPAERINGFYFSLHDRDYAAHMIEEFLARQAPDDCIQNAVFREQVLCFVRDRELTLAALSMLSSNTFFGKLREIEELLPTHGRKIEALLMHTYNLVVGKDVDKAWDGGTAPSRSVVPGFYLSTFTEYVIYKECAAVLLQIESFDISKHHYKLSTALLEKYFESKDMDDLFIETHFERYREVILRTLLRKRQTVRNYRVLLPYFRGTLREMAFKCAVREELFRITKDPRWAMKAVLAEQDISVVFEYLRGTAEQHGVSGKRRECREILRQFAEKYKHVLQAECCMEEPPCTNIAESACKTPCAGDKKNKDTENMHAHTKAEKRHKDAEESGGRCAKRKAAAAQDALDVFVSVLQGGAVDSRVLEDTAAYMQKHRHGVGFLVSTTIAKSGRVEDMAVVFAALLDRLAPDAQAFYIRNIFSHSREAAFVKKSLRFIEVLLCNLSTIDTEAARMFISNNRHAKNFEFLEHVFQKVDHGNIMKCLQALRRTLRKDMVPYICRGIYANASASLEGERYVSFLRGIAEALSKDNDELVKIAGMRLLTQSLLAEGRNPRSAGDSACDESNGCRSRAGREGQVYTTDFLDGVAELLNSRDEFVVIEALDVLKAAVASSSTLNCKVFDVLHRRAKLDDVGKKCLEVLDINSLQKPHLDRLFQMFYLDPLAFLVVLPKLRAFGYVLDGEMVNELILLLAKTYSDEKRELIYKALSDSVDSSCVDAVLNAVSTNNLRSQLILVSILERITSHVDMKIFLRLCTVIPTDMRLAVRVLRVLESKKRAWAIPDKWMVEKLDMLMVWIYPLQMTDKDYYAQLCTRMELKSPDVYAAARDYHAGRRVE</sequence>
<dbReference type="EMBL" id="JARGDH010000006">
    <property type="protein sequence ID" value="KAL0265968.1"/>
    <property type="molecule type" value="Genomic_DNA"/>
</dbReference>
<evidence type="ECO:0000313" key="2">
    <source>
        <dbReference type="EMBL" id="KAL0265968.1"/>
    </source>
</evidence>
<feature type="region of interest" description="Disordered" evidence="1">
    <location>
        <begin position="847"/>
        <end position="866"/>
    </location>
</feature>
<comment type="caution">
    <text evidence="2">The sequence shown here is derived from an EMBL/GenBank/DDBJ whole genome shotgun (WGS) entry which is preliminary data.</text>
</comment>